<sequence length="111" mass="12705">MTTGLLRQKTTANSSLFVNPKLEKTEIHGYKLKETDILDKKDRDPLLHPSSADKLQSTATSSIPPQSFLFSTISNLLNDFRSPPQPYHHRDLLPRSFALIELFPWRTETRA</sequence>
<evidence type="ECO:0000313" key="3">
    <source>
        <dbReference type="Proteomes" id="UP000824890"/>
    </source>
</evidence>
<keyword evidence="3" id="KW-1185">Reference proteome</keyword>
<name>A0ABQ7X0L3_BRANA</name>
<dbReference type="EMBL" id="JAGKQM010002452">
    <property type="protein sequence ID" value="KAH0849455.1"/>
    <property type="molecule type" value="Genomic_DNA"/>
</dbReference>
<gene>
    <name evidence="2" type="ORF">HID58_096389</name>
</gene>
<proteinExistence type="predicted"/>
<comment type="caution">
    <text evidence="2">The sequence shown here is derived from an EMBL/GenBank/DDBJ whole genome shotgun (WGS) entry which is preliminary data.</text>
</comment>
<reference evidence="2 3" key="1">
    <citation type="submission" date="2021-05" db="EMBL/GenBank/DDBJ databases">
        <title>Genome Assembly of Synthetic Allotetraploid Brassica napus Reveals Homoeologous Exchanges between Subgenomes.</title>
        <authorList>
            <person name="Davis J.T."/>
        </authorList>
    </citation>
    <scope>NUCLEOTIDE SEQUENCE [LARGE SCALE GENOMIC DNA]</scope>
    <source>
        <strain evidence="3">cv. Da-Ae</strain>
        <tissue evidence="2">Seedling</tissue>
    </source>
</reference>
<accession>A0ABQ7X0L3</accession>
<evidence type="ECO:0000313" key="2">
    <source>
        <dbReference type="EMBL" id="KAH0849455.1"/>
    </source>
</evidence>
<organism evidence="2 3">
    <name type="scientific">Brassica napus</name>
    <name type="common">Rape</name>
    <dbReference type="NCBI Taxonomy" id="3708"/>
    <lineage>
        <taxon>Eukaryota</taxon>
        <taxon>Viridiplantae</taxon>
        <taxon>Streptophyta</taxon>
        <taxon>Embryophyta</taxon>
        <taxon>Tracheophyta</taxon>
        <taxon>Spermatophyta</taxon>
        <taxon>Magnoliopsida</taxon>
        <taxon>eudicotyledons</taxon>
        <taxon>Gunneridae</taxon>
        <taxon>Pentapetalae</taxon>
        <taxon>rosids</taxon>
        <taxon>malvids</taxon>
        <taxon>Brassicales</taxon>
        <taxon>Brassicaceae</taxon>
        <taxon>Brassiceae</taxon>
        <taxon>Brassica</taxon>
    </lineage>
</organism>
<protein>
    <submittedName>
        <fullName evidence="2">Uncharacterized protein</fullName>
    </submittedName>
</protein>
<evidence type="ECO:0000256" key="1">
    <source>
        <dbReference type="SAM" id="MobiDB-lite"/>
    </source>
</evidence>
<dbReference type="Proteomes" id="UP000824890">
    <property type="component" value="Unassembled WGS sequence"/>
</dbReference>
<feature type="region of interest" description="Disordered" evidence="1">
    <location>
        <begin position="41"/>
        <end position="61"/>
    </location>
</feature>